<name>A0ABX5I9G3_STACR</name>
<evidence type="ECO:0000256" key="3">
    <source>
        <dbReference type="ARBA" id="ARBA00022729"/>
    </source>
</evidence>
<keyword evidence="6" id="KW-0812">Transmembrane</keyword>
<keyword evidence="6" id="KW-0472">Membrane</keyword>
<feature type="domain" description="YSIRK Gram-positive signal peptide" evidence="7">
    <location>
        <begin position="33"/>
        <end position="57"/>
    </location>
</feature>
<keyword evidence="2" id="KW-0964">Secreted</keyword>
<proteinExistence type="predicted"/>
<feature type="region of interest" description="Disordered" evidence="5">
    <location>
        <begin position="402"/>
        <end position="429"/>
    </location>
</feature>
<comment type="subcellular location">
    <subcellularLocation>
        <location evidence="1">Secreted</location>
    </subcellularLocation>
</comment>
<keyword evidence="6" id="KW-1133">Transmembrane helix</keyword>
<evidence type="ECO:0000313" key="8">
    <source>
        <dbReference type="EMBL" id="PTG69597.1"/>
    </source>
</evidence>
<feature type="compositionally biased region" description="Low complexity" evidence="5">
    <location>
        <begin position="412"/>
        <end position="422"/>
    </location>
</feature>
<dbReference type="InterPro" id="IPR059100">
    <property type="entry name" value="TSP3_bac"/>
</dbReference>
<evidence type="ECO:0000256" key="2">
    <source>
        <dbReference type="ARBA" id="ARBA00022525"/>
    </source>
</evidence>
<accession>A0ABX5I9G3</accession>
<evidence type="ECO:0000256" key="1">
    <source>
        <dbReference type="ARBA" id="ARBA00004613"/>
    </source>
</evidence>
<dbReference type="Pfam" id="PF18884">
    <property type="entry name" value="TSP3_bac"/>
    <property type="match status" value="2"/>
</dbReference>
<evidence type="ECO:0000259" key="7">
    <source>
        <dbReference type="Pfam" id="PF04650"/>
    </source>
</evidence>
<comment type="caution">
    <text evidence="8">The sequence shown here is derived from an EMBL/GenBank/DDBJ whole genome shotgun (WGS) entry which is preliminary data.</text>
</comment>
<gene>
    <name evidence="8" type="ORF">BU676_06815</name>
</gene>
<keyword evidence="3" id="KW-0732">Signal</keyword>
<feature type="transmembrane region" description="Helical" evidence="6">
    <location>
        <begin position="432"/>
        <end position="451"/>
    </location>
</feature>
<organism evidence="8 9">
    <name type="scientific">Staphylococcus chromogenes</name>
    <name type="common">Staphylococcus hyicus subsp. chromogenes</name>
    <dbReference type="NCBI Taxonomy" id="46126"/>
    <lineage>
        <taxon>Bacteria</taxon>
        <taxon>Bacillati</taxon>
        <taxon>Bacillota</taxon>
        <taxon>Bacilli</taxon>
        <taxon>Bacillales</taxon>
        <taxon>Staphylococcaceae</taxon>
        <taxon>Staphylococcus</taxon>
    </lineage>
</organism>
<dbReference type="NCBIfam" id="TIGR01167">
    <property type="entry name" value="LPXTG_anchor"/>
    <property type="match status" value="1"/>
</dbReference>
<evidence type="ECO:0000313" key="9">
    <source>
        <dbReference type="Proteomes" id="UP000242008"/>
    </source>
</evidence>
<evidence type="ECO:0000256" key="6">
    <source>
        <dbReference type="SAM" id="Phobius"/>
    </source>
</evidence>
<keyword evidence="4" id="KW-0106">Calcium</keyword>
<reference evidence="8 9" key="1">
    <citation type="journal article" date="2016" name="Front. Microbiol.">
        <title>Comprehensive Phylogenetic Analysis of Bovine Non-aureus Staphylococci Species Based on Whole-Genome Sequencing.</title>
        <authorList>
            <person name="Naushad S."/>
            <person name="Barkema H.W."/>
            <person name="Luby C."/>
            <person name="Condas L.A."/>
            <person name="Nobrega D.B."/>
            <person name="Carson D.A."/>
            <person name="De Buck J."/>
        </authorList>
    </citation>
    <scope>NUCLEOTIDE SEQUENCE [LARGE SCALE GENOMIC DNA]</scope>
    <source>
        <strain evidence="8 9">SNUC 1363</strain>
    </source>
</reference>
<dbReference type="NCBIfam" id="TIGR01168">
    <property type="entry name" value="YSIRK_signal"/>
    <property type="match status" value="1"/>
</dbReference>
<evidence type="ECO:0000256" key="5">
    <source>
        <dbReference type="SAM" id="MobiDB-lite"/>
    </source>
</evidence>
<dbReference type="EMBL" id="PZAO01000013">
    <property type="protein sequence ID" value="PTG69597.1"/>
    <property type="molecule type" value="Genomic_DNA"/>
</dbReference>
<sequence length="455" mass="47219">MLVVIILNCKGCHLINYATQKFTYFLEDERMFKKQHFGIRKFTVGAASIAVGATLFFGANASADAAEVDGQAWTNDNLGESYGTAYVESNGNAEGQAYEPTLAESNAEGSAWVADNAVSSNVDGQTWTNDNLGESYGSAYVDANGNVDGQAWEPTLAESNAEGSAVESNTEGSAWVADNTVSSNVDGQAWTNDNLGESYGSAYVDANGNVDGQAWEPTLAEGPETGSAWVENNLNETVTATGEPAYAEPLPEGHIGINGEPAYAEPLPEGHIGINGEPAYAEAPPKGSLDDYYYDHGTGVTHELPEGDISLNGTGVTHELPEGTLDTDNDGYTDDVEIAEGTSTTDASITPAATVDTDFDGYTDAEEVAAGTNLYDAASTPVETAVGQEAIAADAHVANEATAQGSVEATPAQAEGQAEGQALPETGSTEQGTLFGGLVAFIGAVLAFFGLRRKA</sequence>
<protein>
    <recommendedName>
        <fullName evidence="7">YSIRK Gram-positive signal peptide domain-containing protein</fullName>
    </recommendedName>
</protein>
<dbReference type="Pfam" id="PF04650">
    <property type="entry name" value="YSIRK_signal"/>
    <property type="match status" value="1"/>
</dbReference>
<keyword evidence="9" id="KW-1185">Reference proteome</keyword>
<dbReference type="Proteomes" id="UP000242008">
    <property type="component" value="Unassembled WGS sequence"/>
</dbReference>
<evidence type="ECO:0000256" key="4">
    <source>
        <dbReference type="ARBA" id="ARBA00022837"/>
    </source>
</evidence>
<dbReference type="InterPro" id="IPR005877">
    <property type="entry name" value="YSIRK_signal_dom"/>
</dbReference>